<accession>A0AAN6PSW0</accession>
<comment type="caution">
    <text evidence="2">The sequence shown here is derived from an EMBL/GenBank/DDBJ whole genome shotgun (WGS) entry which is preliminary data.</text>
</comment>
<organism evidence="2 3">
    <name type="scientific">Parathielavia hyrcaniae</name>
    <dbReference type="NCBI Taxonomy" id="113614"/>
    <lineage>
        <taxon>Eukaryota</taxon>
        <taxon>Fungi</taxon>
        <taxon>Dikarya</taxon>
        <taxon>Ascomycota</taxon>
        <taxon>Pezizomycotina</taxon>
        <taxon>Sordariomycetes</taxon>
        <taxon>Sordariomycetidae</taxon>
        <taxon>Sordariales</taxon>
        <taxon>Chaetomiaceae</taxon>
        <taxon>Parathielavia</taxon>
    </lineage>
</organism>
<sequence>MGGRSDRRAQVGISRRAAVIYFLGGASTEPRLARFFGGCLSLLGVGALPYRRGSDEAKILDRAIQCCANQQRWARSDLVRGTQTGACDILKAMSSREELRLGTGIDLSKAGLGCWCRIHRAGPWKHPRLDIQQLQAILHPSGLPRCADDRSGRLSGQSRSPCPRAPKPCGPHPDVTNKPIT</sequence>
<gene>
    <name evidence="2" type="ORF">N658DRAFT_312906</name>
</gene>
<evidence type="ECO:0000313" key="3">
    <source>
        <dbReference type="Proteomes" id="UP001305647"/>
    </source>
</evidence>
<feature type="region of interest" description="Disordered" evidence="1">
    <location>
        <begin position="148"/>
        <end position="181"/>
    </location>
</feature>
<dbReference type="Proteomes" id="UP001305647">
    <property type="component" value="Unassembled WGS sequence"/>
</dbReference>
<dbReference type="AlphaFoldDB" id="A0AAN6PSW0"/>
<reference evidence="2" key="2">
    <citation type="submission" date="2023-05" db="EMBL/GenBank/DDBJ databases">
        <authorList>
            <consortium name="Lawrence Berkeley National Laboratory"/>
            <person name="Steindorff A."/>
            <person name="Hensen N."/>
            <person name="Bonometti L."/>
            <person name="Westerberg I."/>
            <person name="Brannstrom I.O."/>
            <person name="Guillou S."/>
            <person name="Cros-Aarteil S."/>
            <person name="Calhoun S."/>
            <person name="Haridas S."/>
            <person name="Kuo A."/>
            <person name="Mondo S."/>
            <person name="Pangilinan J."/>
            <person name="Riley R."/>
            <person name="Labutti K."/>
            <person name="Andreopoulos B."/>
            <person name="Lipzen A."/>
            <person name="Chen C."/>
            <person name="Yanf M."/>
            <person name="Daum C."/>
            <person name="Ng V."/>
            <person name="Clum A."/>
            <person name="Ohm R."/>
            <person name="Martin F."/>
            <person name="Silar P."/>
            <person name="Natvig D."/>
            <person name="Lalanne C."/>
            <person name="Gautier V."/>
            <person name="Ament-Velasquez S.L."/>
            <person name="Kruys A."/>
            <person name="Hutchinson M.I."/>
            <person name="Powell A.J."/>
            <person name="Barry K."/>
            <person name="Miller A.N."/>
            <person name="Grigoriev I.V."/>
            <person name="Debuchy R."/>
            <person name="Gladieux P."/>
            <person name="Thoren M.H."/>
            <person name="Johannesson H."/>
        </authorList>
    </citation>
    <scope>NUCLEOTIDE SEQUENCE</scope>
    <source>
        <strain evidence="2">CBS 757.83</strain>
    </source>
</reference>
<evidence type="ECO:0000256" key="1">
    <source>
        <dbReference type="SAM" id="MobiDB-lite"/>
    </source>
</evidence>
<protein>
    <submittedName>
        <fullName evidence="2">Uncharacterized protein</fullName>
    </submittedName>
</protein>
<name>A0AAN6PSW0_9PEZI</name>
<proteinExistence type="predicted"/>
<reference evidence="2" key="1">
    <citation type="journal article" date="2023" name="Mol. Phylogenet. Evol.">
        <title>Genome-scale phylogeny and comparative genomics of the fungal order Sordariales.</title>
        <authorList>
            <person name="Hensen N."/>
            <person name="Bonometti L."/>
            <person name="Westerberg I."/>
            <person name="Brannstrom I.O."/>
            <person name="Guillou S."/>
            <person name="Cros-Aarteil S."/>
            <person name="Calhoun S."/>
            <person name="Haridas S."/>
            <person name="Kuo A."/>
            <person name="Mondo S."/>
            <person name="Pangilinan J."/>
            <person name="Riley R."/>
            <person name="LaButti K."/>
            <person name="Andreopoulos B."/>
            <person name="Lipzen A."/>
            <person name="Chen C."/>
            <person name="Yan M."/>
            <person name="Daum C."/>
            <person name="Ng V."/>
            <person name="Clum A."/>
            <person name="Steindorff A."/>
            <person name="Ohm R.A."/>
            <person name="Martin F."/>
            <person name="Silar P."/>
            <person name="Natvig D.O."/>
            <person name="Lalanne C."/>
            <person name="Gautier V."/>
            <person name="Ament-Velasquez S.L."/>
            <person name="Kruys A."/>
            <person name="Hutchinson M.I."/>
            <person name="Powell A.J."/>
            <person name="Barry K."/>
            <person name="Miller A.N."/>
            <person name="Grigoriev I.V."/>
            <person name="Debuchy R."/>
            <person name="Gladieux P."/>
            <person name="Hiltunen Thoren M."/>
            <person name="Johannesson H."/>
        </authorList>
    </citation>
    <scope>NUCLEOTIDE SEQUENCE</scope>
    <source>
        <strain evidence="2">CBS 757.83</strain>
    </source>
</reference>
<keyword evidence="3" id="KW-1185">Reference proteome</keyword>
<evidence type="ECO:0000313" key="2">
    <source>
        <dbReference type="EMBL" id="KAK4097143.1"/>
    </source>
</evidence>
<dbReference type="EMBL" id="MU863684">
    <property type="protein sequence ID" value="KAK4097143.1"/>
    <property type="molecule type" value="Genomic_DNA"/>
</dbReference>